<evidence type="ECO:0000313" key="2">
    <source>
        <dbReference type="EMBL" id="REE86213.1"/>
    </source>
</evidence>
<dbReference type="Proteomes" id="UP000256304">
    <property type="component" value="Unassembled WGS sequence"/>
</dbReference>
<organism evidence="2 3">
    <name type="scientific">Paenibacillus taihuensis</name>
    <dbReference type="NCBI Taxonomy" id="1156355"/>
    <lineage>
        <taxon>Bacteria</taxon>
        <taxon>Bacillati</taxon>
        <taxon>Bacillota</taxon>
        <taxon>Bacilli</taxon>
        <taxon>Bacillales</taxon>
        <taxon>Paenibacillaceae</taxon>
        <taxon>Paenibacillus</taxon>
    </lineage>
</organism>
<dbReference type="SUPFAM" id="SSF51658">
    <property type="entry name" value="Xylose isomerase-like"/>
    <property type="match status" value="1"/>
</dbReference>
<evidence type="ECO:0000313" key="3">
    <source>
        <dbReference type="Proteomes" id="UP000256304"/>
    </source>
</evidence>
<dbReference type="AlphaFoldDB" id="A0A3D9S193"/>
<dbReference type="PANTHER" id="PTHR12110:SF41">
    <property type="entry name" value="INOSOSE DEHYDRATASE"/>
    <property type="match status" value="1"/>
</dbReference>
<dbReference type="OrthoDB" id="9798407at2"/>
<keyword evidence="3" id="KW-1185">Reference proteome</keyword>
<dbReference type="InterPro" id="IPR013022">
    <property type="entry name" value="Xyl_isomerase-like_TIM-brl"/>
</dbReference>
<dbReference type="RefSeq" id="WP_116189226.1">
    <property type="nucleotide sequence ID" value="NZ_QTTN01000011.1"/>
</dbReference>
<dbReference type="InterPro" id="IPR036237">
    <property type="entry name" value="Xyl_isomerase-like_sf"/>
</dbReference>
<proteinExistence type="predicted"/>
<gene>
    <name evidence="2" type="ORF">A8990_111110</name>
</gene>
<dbReference type="InterPro" id="IPR050312">
    <property type="entry name" value="IolE/XylAMocC-like"/>
</dbReference>
<dbReference type="Gene3D" id="3.20.20.150">
    <property type="entry name" value="Divalent-metal-dependent TIM barrel enzymes"/>
    <property type="match status" value="1"/>
</dbReference>
<evidence type="ECO:0000259" key="1">
    <source>
        <dbReference type="Pfam" id="PF01261"/>
    </source>
</evidence>
<dbReference type="GO" id="GO:0016853">
    <property type="term" value="F:isomerase activity"/>
    <property type="evidence" value="ECO:0007669"/>
    <property type="project" value="UniProtKB-KW"/>
</dbReference>
<dbReference type="PANTHER" id="PTHR12110">
    <property type="entry name" value="HYDROXYPYRUVATE ISOMERASE"/>
    <property type="match status" value="1"/>
</dbReference>
<feature type="domain" description="Xylose isomerase-like TIM barrel" evidence="1">
    <location>
        <begin position="25"/>
        <end position="227"/>
    </location>
</feature>
<accession>A0A3D9S193</accession>
<sequence length="257" mass="29265">MREKLAAQLYTLRNELKKDFPGTLREVKRMGWSAVQIDGLHGNDPREIASVLDELGLRIAGMHVGLERMKHDLPAVIEEARLFKTKDFICHSLPDELMNPAGYKSVRSDLREVASKVAALGLRAGYHNHDFEFHTTLEDQYALDYVLELDPANPVYAEIDTYWVKKAGLDPLAYMRQYAGRMPIMHLKDMTKDDRQYFAEIGTGIIDFAPIIAWGEQSGVEWYAVEQDYCPGSPLDSLAISLEHLLKLEPEIKRIMS</sequence>
<reference evidence="2 3" key="1">
    <citation type="submission" date="2018-08" db="EMBL/GenBank/DDBJ databases">
        <title>Genomic Encyclopedia of Type Strains, Phase III (KMG-III): the genomes of soil and plant-associated and newly described type strains.</title>
        <authorList>
            <person name="Whitman W."/>
        </authorList>
    </citation>
    <scope>NUCLEOTIDE SEQUENCE [LARGE SCALE GENOMIC DNA]</scope>
    <source>
        <strain evidence="2 3">CGMCC 1.10966</strain>
    </source>
</reference>
<dbReference type="Pfam" id="PF01261">
    <property type="entry name" value="AP_endonuc_2"/>
    <property type="match status" value="1"/>
</dbReference>
<protein>
    <submittedName>
        <fullName evidence="2">Sugar phosphate isomerase/epimerase</fullName>
    </submittedName>
</protein>
<keyword evidence="2" id="KW-0413">Isomerase</keyword>
<name>A0A3D9S193_9BACL</name>
<comment type="caution">
    <text evidence="2">The sequence shown here is derived from an EMBL/GenBank/DDBJ whole genome shotgun (WGS) entry which is preliminary data.</text>
</comment>
<dbReference type="EMBL" id="QTTN01000011">
    <property type="protein sequence ID" value="REE86213.1"/>
    <property type="molecule type" value="Genomic_DNA"/>
</dbReference>